<dbReference type="EMBL" id="CM037626">
    <property type="protein sequence ID" value="KAH8011908.1"/>
    <property type="molecule type" value="Genomic_DNA"/>
</dbReference>
<protein>
    <submittedName>
        <fullName evidence="1">Uncharacterized protein</fullName>
    </submittedName>
</protein>
<keyword evidence="2" id="KW-1185">Reference proteome</keyword>
<gene>
    <name evidence="1" type="ORF">K3G42_012429</name>
</gene>
<reference evidence="1" key="1">
    <citation type="submission" date="2021-08" db="EMBL/GenBank/DDBJ databases">
        <title>The first chromosome-level gecko genome reveals the dynamic sex chromosomes of Neotropical dwarf geckos (Sphaerodactylidae: Sphaerodactylus).</title>
        <authorList>
            <person name="Pinto B.J."/>
            <person name="Keating S.E."/>
            <person name="Gamble T."/>
        </authorList>
    </citation>
    <scope>NUCLEOTIDE SEQUENCE</scope>
    <source>
        <strain evidence="1">TG3544</strain>
    </source>
</reference>
<organism evidence="1 2">
    <name type="scientific">Sphaerodactylus townsendi</name>
    <dbReference type="NCBI Taxonomy" id="933632"/>
    <lineage>
        <taxon>Eukaryota</taxon>
        <taxon>Metazoa</taxon>
        <taxon>Chordata</taxon>
        <taxon>Craniata</taxon>
        <taxon>Vertebrata</taxon>
        <taxon>Euteleostomi</taxon>
        <taxon>Lepidosauria</taxon>
        <taxon>Squamata</taxon>
        <taxon>Bifurcata</taxon>
        <taxon>Gekkota</taxon>
        <taxon>Sphaerodactylidae</taxon>
        <taxon>Sphaerodactylus</taxon>
    </lineage>
</organism>
<accession>A0ACB8FX99</accession>
<evidence type="ECO:0000313" key="1">
    <source>
        <dbReference type="EMBL" id="KAH8011908.1"/>
    </source>
</evidence>
<name>A0ACB8FX99_9SAUR</name>
<proteinExistence type="predicted"/>
<sequence length="170" mass="18847">MEAAWLLRLAVAGAVVRGSLSAQPPNVTYIVQEERCDLSVNWLHVESPNSSCTRHYKVALRVNGNWIKLSENCLSNPSWTTEISLGEKIDFGVQTACDKDCQVPPWNDNETFPVVQNGIAGTGARNLTCIWWNRKYMECSWLSGENASPDSPYTMFYKHGGACSSAKTSL</sequence>
<comment type="caution">
    <text evidence="1">The sequence shown here is derived from an EMBL/GenBank/DDBJ whole genome shotgun (WGS) entry which is preliminary data.</text>
</comment>
<dbReference type="Proteomes" id="UP000827872">
    <property type="component" value="Linkage Group LG13"/>
</dbReference>
<evidence type="ECO:0000313" key="2">
    <source>
        <dbReference type="Proteomes" id="UP000827872"/>
    </source>
</evidence>